<accession>A0BR48</accession>
<dbReference type="InterPro" id="IPR011936">
    <property type="entry name" value="Myxo_disulph_rpt"/>
</dbReference>
<dbReference type="GeneID" id="5014206"/>
<evidence type="ECO:0008006" key="6">
    <source>
        <dbReference type="Google" id="ProtNLM"/>
    </source>
</evidence>
<dbReference type="InParanoid" id="A0BR48"/>
<dbReference type="NCBIfam" id="TIGR02232">
    <property type="entry name" value="myxo_disulf_rpt"/>
    <property type="match status" value="4"/>
</dbReference>
<sequence length="931" mass="105136">MIFSTFLAYKARNLPQSFLNLFILIDLLLQTQIFHYTLAQSEISRSFFTPFNADNNWKSYYTMSSNHIKDCGTASIFGGPLVFNYQTTITKTFILPPHYKVYQNAIFQIGSLEWFILHFFFIDGQQAYKNNPNLSTGTEICGSGTLGEIEEISNTINHSGNSAIVTLISLQNSASWGISDFILSIYPCPIGCDNCDLSGNCQNWKKVLTFFNKTVLTDGEGWKSNYDICDGIYSCGSFQYYGKFQMTTILSVDLNLADPHTKVKIQFKFLCAYVTGSIIMRVDANGVLLGDSEKSFSIITTNDIICGSLLQLDNILLDEIISSDQLLTLYLKFSESPDPADSTHFFGMICNDINIIAFDGCNEGCSNCVKGLCTQCLSYWILNTILGQCVAKCGDKIVVSEEQCDDGNQQPYDGCYECKFSCPLNCMLCQFGGCLICNQPYELIDNQCEFTCYLDENENLSLSLYPTQKAEGHYCQISNFLSNIYTQHIIINTDLQLIYDSNQCSIFNYGIFAYQYQLCVIETPQNCRVSFFSICSICDDNFELSNNLLCVPICGDGVIQEYESCDDTNEQQFDGCYQCQSMCQLECLQCIASQCYKCMDGSKLINFKCVSECGDGLIALLQNEQCDDQNNESNDGCFECKFECSQNCILCNLNLDCFQCQKYYEPQNKVCTPICGDGIVIEEFEQCDDGNDIQDDGCYKCQFSCIGNCQICDQQKCLDPQIQQCKDDGYYLIDNQCLSICGDLIIASNEQCEDANEIPFDECYQCEYSCPLNCFDCNKGQCLYCDDGYQISNNLCIGICGDGSKLEIEECDDFNLISQDGCSDKCEIEINWACTAIDFETSQCLQNKPPHFNLLFINQTYDSQFIQLQITSKVKLHDSYQNLTKSLKAFLVDVNPLDYIIYQEAVVEPNAIVLQDIYYLFQIQLLKQVTK</sequence>
<evidence type="ECO:0000256" key="2">
    <source>
        <dbReference type="ARBA" id="ARBA00022737"/>
    </source>
</evidence>
<keyword evidence="1" id="KW-0732">Signal</keyword>
<name>A0BR48_PARTE</name>
<dbReference type="PANTHER" id="PTHR39767:SF2">
    <property type="entry name" value="CHROMOSOME UNDETERMINED SCAFFOLD_1, WHOLE GENOME SHOTGUN SEQUENCE"/>
    <property type="match status" value="1"/>
</dbReference>
<dbReference type="EMBL" id="CT868011">
    <property type="protein sequence ID" value="CAK61015.1"/>
    <property type="molecule type" value="Genomic_DNA"/>
</dbReference>
<dbReference type="HOGENOM" id="CLU_008168_0_0_1"/>
<evidence type="ECO:0000256" key="1">
    <source>
        <dbReference type="ARBA" id="ARBA00022729"/>
    </source>
</evidence>
<reference evidence="4 5" key="1">
    <citation type="journal article" date="2006" name="Nature">
        <title>Global trends of whole-genome duplications revealed by the ciliate Paramecium tetraurelia.</title>
        <authorList>
            <consortium name="Genoscope"/>
            <person name="Aury J.-M."/>
            <person name="Jaillon O."/>
            <person name="Duret L."/>
            <person name="Noel B."/>
            <person name="Jubin C."/>
            <person name="Porcel B.M."/>
            <person name="Segurens B."/>
            <person name="Daubin V."/>
            <person name="Anthouard V."/>
            <person name="Aiach N."/>
            <person name="Arnaiz O."/>
            <person name="Billaut A."/>
            <person name="Beisson J."/>
            <person name="Blanc I."/>
            <person name="Bouhouche K."/>
            <person name="Camara F."/>
            <person name="Duharcourt S."/>
            <person name="Guigo R."/>
            <person name="Gogendeau D."/>
            <person name="Katinka M."/>
            <person name="Keller A.-M."/>
            <person name="Kissmehl R."/>
            <person name="Klotz C."/>
            <person name="Koll F."/>
            <person name="Le Moue A."/>
            <person name="Lepere C."/>
            <person name="Malinsky S."/>
            <person name="Nowacki M."/>
            <person name="Nowak J.K."/>
            <person name="Plattner H."/>
            <person name="Poulain J."/>
            <person name="Ruiz F."/>
            <person name="Serrano V."/>
            <person name="Zagulski M."/>
            <person name="Dessen P."/>
            <person name="Betermier M."/>
            <person name="Weissenbach J."/>
            <person name="Scarpelli C."/>
            <person name="Schachter V."/>
            <person name="Sperling L."/>
            <person name="Meyer E."/>
            <person name="Cohen J."/>
            <person name="Wincker P."/>
        </authorList>
    </citation>
    <scope>NUCLEOTIDE SEQUENCE [LARGE SCALE GENOMIC DNA]</scope>
    <source>
        <strain evidence="4 5">Stock d4-2</strain>
    </source>
</reference>
<dbReference type="eggNOG" id="ENOG502S6T0">
    <property type="taxonomic scope" value="Eukaryota"/>
</dbReference>
<dbReference type="RefSeq" id="XP_001428413.1">
    <property type="nucleotide sequence ID" value="XM_001428376.1"/>
</dbReference>
<proteinExistence type="predicted"/>
<keyword evidence="3" id="KW-1015">Disulfide bond</keyword>
<dbReference type="AlphaFoldDB" id="A0BR48"/>
<keyword evidence="2" id="KW-0677">Repeat</keyword>
<dbReference type="OrthoDB" id="409374at2759"/>
<dbReference type="InterPro" id="IPR006212">
    <property type="entry name" value="Furin_repeat"/>
</dbReference>
<dbReference type="Proteomes" id="UP000000600">
    <property type="component" value="Unassembled WGS sequence"/>
</dbReference>
<organism evidence="4 5">
    <name type="scientific">Paramecium tetraurelia</name>
    <dbReference type="NCBI Taxonomy" id="5888"/>
    <lineage>
        <taxon>Eukaryota</taxon>
        <taxon>Sar</taxon>
        <taxon>Alveolata</taxon>
        <taxon>Ciliophora</taxon>
        <taxon>Intramacronucleata</taxon>
        <taxon>Oligohymenophorea</taxon>
        <taxon>Peniculida</taxon>
        <taxon>Parameciidae</taxon>
        <taxon>Paramecium</taxon>
    </lineage>
</organism>
<protein>
    <recommendedName>
        <fullName evidence="6">TNFR-Cys domain-containing protein</fullName>
    </recommendedName>
</protein>
<keyword evidence="5" id="KW-1185">Reference proteome</keyword>
<dbReference type="SUPFAM" id="SSF57184">
    <property type="entry name" value="Growth factor receptor domain"/>
    <property type="match status" value="4"/>
</dbReference>
<dbReference type="OMA" id="KVCTPIC"/>
<evidence type="ECO:0000313" key="4">
    <source>
        <dbReference type="EMBL" id="CAK61015.1"/>
    </source>
</evidence>
<dbReference type="SMART" id="SM00261">
    <property type="entry name" value="FU"/>
    <property type="match status" value="4"/>
</dbReference>
<dbReference type="STRING" id="5888.A0BR48"/>
<evidence type="ECO:0000256" key="3">
    <source>
        <dbReference type="ARBA" id="ARBA00023157"/>
    </source>
</evidence>
<gene>
    <name evidence="4" type="ORF">GSPATT00031244001</name>
</gene>
<dbReference type="InterPro" id="IPR009030">
    <property type="entry name" value="Growth_fac_rcpt_cys_sf"/>
</dbReference>
<dbReference type="KEGG" id="ptm:GSPATT00031244001"/>
<dbReference type="Pfam" id="PF13948">
    <property type="entry name" value="DUF4215"/>
    <property type="match status" value="6"/>
</dbReference>
<evidence type="ECO:0000313" key="5">
    <source>
        <dbReference type="Proteomes" id="UP000000600"/>
    </source>
</evidence>
<dbReference type="PANTHER" id="PTHR39767">
    <property type="entry name" value="CALCIUM/CALMODULIN-BINDING MEMBRANE PROTEIN PCM4-RELATED"/>
    <property type="match status" value="1"/>
</dbReference>